<feature type="transmembrane region" description="Helical" evidence="7">
    <location>
        <begin position="459"/>
        <end position="480"/>
    </location>
</feature>
<feature type="transmembrane region" description="Helical" evidence="7">
    <location>
        <begin position="107"/>
        <end position="129"/>
    </location>
</feature>
<organism evidence="8 9">
    <name type="scientific">Aplysia californica</name>
    <name type="common">California sea hare</name>
    <dbReference type="NCBI Taxonomy" id="6500"/>
    <lineage>
        <taxon>Eukaryota</taxon>
        <taxon>Metazoa</taxon>
        <taxon>Spiralia</taxon>
        <taxon>Lophotrochozoa</taxon>
        <taxon>Mollusca</taxon>
        <taxon>Gastropoda</taxon>
        <taxon>Heterobranchia</taxon>
        <taxon>Euthyneura</taxon>
        <taxon>Tectipleura</taxon>
        <taxon>Aplysiida</taxon>
        <taxon>Aplysioidea</taxon>
        <taxon>Aplysiidae</taxon>
        <taxon>Aplysia</taxon>
    </lineage>
</organism>
<feature type="transmembrane region" description="Helical" evidence="7">
    <location>
        <begin position="421"/>
        <end position="447"/>
    </location>
</feature>
<dbReference type="RefSeq" id="XP_005093702.1">
    <property type="nucleotide sequence ID" value="XM_005093645.3"/>
</dbReference>
<dbReference type="GeneID" id="101845990"/>
<feature type="transmembrane region" description="Helical" evidence="7">
    <location>
        <begin position="141"/>
        <end position="167"/>
    </location>
</feature>
<dbReference type="InterPro" id="IPR011701">
    <property type="entry name" value="MFS"/>
</dbReference>
<evidence type="ECO:0000256" key="6">
    <source>
        <dbReference type="SAM" id="MobiDB-lite"/>
    </source>
</evidence>
<keyword evidence="8" id="KW-1185">Reference proteome</keyword>
<evidence type="ECO:0000256" key="1">
    <source>
        <dbReference type="ARBA" id="ARBA00004141"/>
    </source>
</evidence>
<keyword evidence="3 7" id="KW-0812">Transmembrane</keyword>
<feature type="transmembrane region" description="Helical" evidence="7">
    <location>
        <begin position="193"/>
        <end position="215"/>
    </location>
</feature>
<comment type="subcellular location">
    <subcellularLocation>
        <location evidence="1">Membrane</location>
        <topology evidence="1">Multi-pass membrane protein</topology>
    </subcellularLocation>
</comment>
<dbReference type="PANTHER" id="PTHR43385:SF1">
    <property type="entry name" value="RIBOFLAVIN TRANSPORTER RIBJ"/>
    <property type="match status" value="1"/>
</dbReference>
<feature type="transmembrane region" description="Helical" evidence="7">
    <location>
        <begin position="52"/>
        <end position="71"/>
    </location>
</feature>
<feature type="region of interest" description="Disordered" evidence="6">
    <location>
        <begin position="298"/>
        <end position="320"/>
    </location>
</feature>
<feature type="transmembrane region" description="Helical" evidence="7">
    <location>
        <begin position="397"/>
        <end position="415"/>
    </location>
</feature>
<dbReference type="Pfam" id="PF07690">
    <property type="entry name" value="MFS_1"/>
    <property type="match status" value="1"/>
</dbReference>
<keyword evidence="4 7" id="KW-1133">Transmembrane helix</keyword>
<evidence type="ECO:0000256" key="7">
    <source>
        <dbReference type="SAM" id="Phobius"/>
    </source>
</evidence>
<dbReference type="Proteomes" id="UP000694888">
    <property type="component" value="Unplaced"/>
</dbReference>
<reference evidence="9" key="1">
    <citation type="submission" date="2025-08" db="UniProtKB">
        <authorList>
            <consortium name="RefSeq"/>
        </authorList>
    </citation>
    <scope>IDENTIFICATION</scope>
</reference>
<evidence type="ECO:0000256" key="5">
    <source>
        <dbReference type="ARBA" id="ARBA00023136"/>
    </source>
</evidence>
<feature type="transmembrane region" description="Helical" evidence="7">
    <location>
        <begin position="365"/>
        <end position="385"/>
    </location>
</feature>
<keyword evidence="5 7" id="KW-0472">Membrane</keyword>
<feature type="transmembrane region" description="Helical" evidence="7">
    <location>
        <begin position="330"/>
        <end position="353"/>
    </location>
</feature>
<keyword evidence="2" id="KW-0813">Transport</keyword>
<evidence type="ECO:0000313" key="8">
    <source>
        <dbReference type="Proteomes" id="UP000694888"/>
    </source>
</evidence>
<feature type="transmembrane region" description="Helical" evidence="7">
    <location>
        <begin position="12"/>
        <end position="32"/>
    </location>
</feature>
<dbReference type="InterPro" id="IPR052983">
    <property type="entry name" value="MFS_Riboflavin_Transporter"/>
</dbReference>
<feature type="transmembrane region" description="Helical" evidence="7">
    <location>
        <begin position="486"/>
        <end position="507"/>
    </location>
</feature>
<evidence type="ECO:0000313" key="9">
    <source>
        <dbReference type="RefSeq" id="XP_005093702.1"/>
    </source>
</evidence>
<protein>
    <submittedName>
        <fullName evidence="9">Uncharacterized protein LOC101845990</fullName>
    </submittedName>
</protein>
<proteinExistence type="predicted"/>
<sequence>MGSWDKRKCYKYSSLVGAFLVYTPHGITWYWGNVVVYTNSYYRHHLGPDSGFGTPWLISIFIMGWTMGLQISGRLTKKFGQSLTRLLGMVLFNAGVFLSFWSVQMSVAALVVTMGAMTGLGTGLVHAQLLNTIVYWVSDNIGLTTAAVTTGFSAGSILINALVTLYINPNNLVPDLEMGPNKFFTQPELLENVPYVFVIIGCFNVAVHMVSFLLIRDKAPEVEEDAENPSSDMSMSSSDSFSSTPTSSLIRDKEELTPMLENTEEDETDMEANGLLEDKTHVEKEATISKLASALKGTKNKPVTQTAAKRRQNSWPAGKDFSPRETLKTVAFYTIWINVFGADFAYLVITNYFKIFGQLWIKDDHFLTNVGLSCTIGIVTLKVLWGVLVDKTGVKPTLIFFPASVALTTIFWYFTPLVSKWLYFVWTTMFSCLISGLYTVSSVGTLLTFGRQHFTTNYGLVMTSSLALNLLAPPLIEYILHQGGWFMMFFTVSFLNVVGLILTVLTFPQV</sequence>
<feature type="compositionally biased region" description="Low complexity" evidence="6">
    <location>
        <begin position="229"/>
        <end position="248"/>
    </location>
</feature>
<dbReference type="SUPFAM" id="SSF103473">
    <property type="entry name" value="MFS general substrate transporter"/>
    <property type="match status" value="1"/>
</dbReference>
<feature type="transmembrane region" description="Helical" evidence="7">
    <location>
        <begin position="83"/>
        <end position="101"/>
    </location>
</feature>
<dbReference type="Gene3D" id="1.20.1250.20">
    <property type="entry name" value="MFS general substrate transporter like domains"/>
    <property type="match status" value="2"/>
</dbReference>
<feature type="region of interest" description="Disordered" evidence="6">
    <location>
        <begin position="223"/>
        <end position="270"/>
    </location>
</feature>
<accession>A0ABM0JHD6</accession>
<gene>
    <name evidence="9" type="primary">LOC101845990</name>
</gene>
<name>A0ABM0JHD6_APLCA</name>
<evidence type="ECO:0000256" key="3">
    <source>
        <dbReference type="ARBA" id="ARBA00022692"/>
    </source>
</evidence>
<evidence type="ECO:0000256" key="2">
    <source>
        <dbReference type="ARBA" id="ARBA00022448"/>
    </source>
</evidence>
<dbReference type="InterPro" id="IPR036259">
    <property type="entry name" value="MFS_trans_sf"/>
</dbReference>
<dbReference type="PANTHER" id="PTHR43385">
    <property type="entry name" value="RIBOFLAVIN TRANSPORTER RIBJ"/>
    <property type="match status" value="1"/>
</dbReference>
<evidence type="ECO:0000256" key="4">
    <source>
        <dbReference type="ARBA" id="ARBA00022989"/>
    </source>
</evidence>